<sequence>ANPDTGMSKQEILNWTQRVEHDPEDDSSELPSFDWSKLHDDWPSFMAFAQKQITSSSTKLRIAFIRGRLSPVALRTDLNLSQTMDLFKLVIMTLPRYVDAPSREAVLQLAVDLVRRDELRGKPEGEPDSNKMGVAEQIIGWLNVEANRVSVLLSWICALYPLILSLNPLFMGTPAWEKLVTAFSLILDAQLDPTCSVKPSKSDQFFQQIDGIPALVNTLSPWILTSTPNMKGVPLVGLAFDVALHLKQETSRESVVNKIK</sequence>
<comment type="caution">
    <text evidence="1">The sequence shown here is derived from an EMBL/GenBank/DDBJ whole genome shotgun (WGS) entry which is preliminary data.</text>
</comment>
<proteinExistence type="predicted"/>
<protein>
    <submittedName>
        <fullName evidence="1">7092_t:CDS:1</fullName>
    </submittedName>
</protein>
<dbReference type="Proteomes" id="UP000789525">
    <property type="component" value="Unassembled WGS sequence"/>
</dbReference>
<dbReference type="EMBL" id="CAJVPT010050494">
    <property type="protein sequence ID" value="CAG8746068.1"/>
    <property type="molecule type" value="Genomic_DNA"/>
</dbReference>
<name>A0ACA9QBR0_9GLOM</name>
<evidence type="ECO:0000313" key="2">
    <source>
        <dbReference type="Proteomes" id="UP000789525"/>
    </source>
</evidence>
<gene>
    <name evidence="1" type="ORF">ACOLOM_LOCUS12448</name>
</gene>
<evidence type="ECO:0000313" key="1">
    <source>
        <dbReference type="EMBL" id="CAG8746068.1"/>
    </source>
</evidence>
<keyword evidence="2" id="KW-1185">Reference proteome</keyword>
<feature type="non-terminal residue" evidence="1">
    <location>
        <position position="1"/>
    </location>
</feature>
<accession>A0ACA9QBR0</accession>
<reference evidence="1" key="1">
    <citation type="submission" date="2021-06" db="EMBL/GenBank/DDBJ databases">
        <authorList>
            <person name="Kallberg Y."/>
            <person name="Tangrot J."/>
            <person name="Rosling A."/>
        </authorList>
    </citation>
    <scope>NUCLEOTIDE SEQUENCE</scope>
    <source>
        <strain evidence="1">CL356</strain>
    </source>
</reference>
<organism evidence="1 2">
    <name type="scientific">Acaulospora colombiana</name>
    <dbReference type="NCBI Taxonomy" id="27376"/>
    <lineage>
        <taxon>Eukaryota</taxon>
        <taxon>Fungi</taxon>
        <taxon>Fungi incertae sedis</taxon>
        <taxon>Mucoromycota</taxon>
        <taxon>Glomeromycotina</taxon>
        <taxon>Glomeromycetes</taxon>
        <taxon>Diversisporales</taxon>
        <taxon>Acaulosporaceae</taxon>
        <taxon>Acaulospora</taxon>
    </lineage>
</organism>
<feature type="non-terminal residue" evidence="1">
    <location>
        <position position="260"/>
    </location>
</feature>